<evidence type="ECO:0000256" key="1">
    <source>
        <dbReference type="SAM" id="MobiDB-lite"/>
    </source>
</evidence>
<evidence type="ECO:0000313" key="3">
    <source>
        <dbReference type="Proteomes" id="UP000544134"/>
    </source>
</evidence>
<organism evidence="2 3">
    <name type="scientific">Paraburkholderia polaris</name>
    <dbReference type="NCBI Taxonomy" id="2728848"/>
    <lineage>
        <taxon>Bacteria</taxon>
        <taxon>Pseudomonadati</taxon>
        <taxon>Pseudomonadota</taxon>
        <taxon>Betaproteobacteria</taxon>
        <taxon>Burkholderiales</taxon>
        <taxon>Burkholderiaceae</taxon>
        <taxon>Paraburkholderia</taxon>
    </lineage>
</organism>
<proteinExistence type="predicted"/>
<dbReference type="Proteomes" id="UP000544134">
    <property type="component" value="Unassembled WGS sequence"/>
</dbReference>
<gene>
    <name evidence="2" type="ORF">HHL24_22005</name>
</gene>
<keyword evidence="3" id="KW-1185">Reference proteome</keyword>
<comment type="caution">
    <text evidence="2">The sequence shown here is derived from an EMBL/GenBank/DDBJ whole genome shotgun (WGS) entry which is preliminary data.</text>
</comment>
<dbReference type="RefSeq" id="WP_169487509.1">
    <property type="nucleotide sequence ID" value="NZ_JABBGJ010000023.1"/>
</dbReference>
<feature type="region of interest" description="Disordered" evidence="1">
    <location>
        <begin position="129"/>
        <end position="179"/>
    </location>
</feature>
<reference evidence="2 3" key="1">
    <citation type="submission" date="2020-04" db="EMBL/GenBank/DDBJ databases">
        <title>Paraburkholderia sp. RP-4-7 isolated from soil.</title>
        <authorList>
            <person name="Dahal R.H."/>
        </authorList>
    </citation>
    <scope>NUCLEOTIDE SEQUENCE [LARGE SCALE GENOMIC DNA]</scope>
    <source>
        <strain evidence="2 3">RP-4-7</strain>
    </source>
</reference>
<feature type="compositionally biased region" description="Basic and acidic residues" evidence="1">
    <location>
        <begin position="155"/>
        <end position="168"/>
    </location>
</feature>
<feature type="region of interest" description="Disordered" evidence="1">
    <location>
        <begin position="296"/>
        <end position="327"/>
    </location>
</feature>
<evidence type="ECO:0000313" key="2">
    <source>
        <dbReference type="EMBL" id="NMM00600.1"/>
    </source>
</evidence>
<feature type="region of interest" description="Disordered" evidence="1">
    <location>
        <begin position="238"/>
        <end position="269"/>
    </location>
</feature>
<dbReference type="EMBL" id="JABBGJ010000023">
    <property type="protein sequence ID" value="NMM00600.1"/>
    <property type="molecule type" value="Genomic_DNA"/>
</dbReference>
<dbReference type="AlphaFoldDB" id="A0A848IGX7"/>
<feature type="region of interest" description="Disordered" evidence="1">
    <location>
        <begin position="193"/>
        <end position="212"/>
    </location>
</feature>
<accession>A0A848IGX7</accession>
<protein>
    <submittedName>
        <fullName evidence="2">DUF4148 domain-containing protein</fullName>
    </submittedName>
</protein>
<feature type="compositionally biased region" description="Low complexity" evidence="1">
    <location>
        <begin position="138"/>
        <end position="153"/>
    </location>
</feature>
<name>A0A848IGX7_9BURK</name>
<sequence length="327" mass="32961">MVSEPRKIVLTSVFVGAVAIAAYISQAGKSWLSTDELGFERDTASAHYTRGDMVTGSVSTGPVVARGDSAAAIAGNLQAARNSLQRNDLVAAQAQLDAVQSAHRNDDQVLALQREVEARAGQAQHALGAVHVEKPTQPGAKSARSSSPSSGKTGRSHESHLATREHSNRASSSYAKTRHAPEAAVAAVSAGSLSSGQASGGGAPDVASSPSSVPAEMKVLSNVINAPAASQPIQPIQLTQPTQPTQPTSAPPGPQAQLSPQAIPVPSAPQLAPAAGTLLKSEGGPTTRAHVRAEIARARADGSLPAFGNPDPAGPGGAPSRTGALGQ</sequence>
<feature type="compositionally biased region" description="Low complexity" evidence="1">
    <location>
        <begin position="238"/>
        <end position="248"/>
    </location>
</feature>